<protein>
    <submittedName>
        <fullName evidence="2">Uncharacterized protein</fullName>
    </submittedName>
</protein>
<proteinExistence type="predicted"/>
<dbReference type="AlphaFoldDB" id="M2P8V6"/>
<dbReference type="EMBL" id="KB445815">
    <property type="protein sequence ID" value="EMD31839.1"/>
    <property type="molecule type" value="Genomic_DNA"/>
</dbReference>
<reference evidence="2 3" key="1">
    <citation type="journal article" date="2012" name="Proc. Natl. Acad. Sci. U.S.A.">
        <title>Comparative genomics of Ceriporiopsis subvermispora and Phanerochaete chrysosporium provide insight into selective ligninolysis.</title>
        <authorList>
            <person name="Fernandez-Fueyo E."/>
            <person name="Ruiz-Duenas F.J."/>
            <person name="Ferreira P."/>
            <person name="Floudas D."/>
            <person name="Hibbett D.S."/>
            <person name="Canessa P."/>
            <person name="Larrondo L.F."/>
            <person name="James T.Y."/>
            <person name="Seelenfreund D."/>
            <person name="Lobos S."/>
            <person name="Polanco R."/>
            <person name="Tello M."/>
            <person name="Honda Y."/>
            <person name="Watanabe T."/>
            <person name="Watanabe T."/>
            <person name="Ryu J.S."/>
            <person name="Kubicek C.P."/>
            <person name="Schmoll M."/>
            <person name="Gaskell J."/>
            <person name="Hammel K.E."/>
            <person name="St John F.J."/>
            <person name="Vanden Wymelenberg A."/>
            <person name="Sabat G."/>
            <person name="Splinter BonDurant S."/>
            <person name="Syed K."/>
            <person name="Yadav J.S."/>
            <person name="Doddapaneni H."/>
            <person name="Subramanian V."/>
            <person name="Lavin J.L."/>
            <person name="Oguiza J.A."/>
            <person name="Perez G."/>
            <person name="Pisabarro A.G."/>
            <person name="Ramirez L."/>
            <person name="Santoyo F."/>
            <person name="Master E."/>
            <person name="Coutinho P.M."/>
            <person name="Henrissat B."/>
            <person name="Lombard V."/>
            <person name="Magnuson J.K."/>
            <person name="Kuees U."/>
            <person name="Hori C."/>
            <person name="Igarashi K."/>
            <person name="Samejima M."/>
            <person name="Held B.W."/>
            <person name="Barry K.W."/>
            <person name="LaButti K.M."/>
            <person name="Lapidus A."/>
            <person name="Lindquist E.A."/>
            <person name="Lucas S.M."/>
            <person name="Riley R."/>
            <person name="Salamov A.A."/>
            <person name="Hoffmeister D."/>
            <person name="Schwenk D."/>
            <person name="Hadar Y."/>
            <person name="Yarden O."/>
            <person name="de Vries R.P."/>
            <person name="Wiebenga A."/>
            <person name="Stenlid J."/>
            <person name="Eastwood D."/>
            <person name="Grigoriev I.V."/>
            <person name="Berka R.M."/>
            <person name="Blanchette R.A."/>
            <person name="Kersten P."/>
            <person name="Martinez A.T."/>
            <person name="Vicuna R."/>
            <person name="Cullen D."/>
        </authorList>
    </citation>
    <scope>NUCLEOTIDE SEQUENCE [LARGE SCALE GENOMIC DNA]</scope>
    <source>
        <strain evidence="2 3">B</strain>
    </source>
</reference>
<dbReference type="OrthoDB" id="10536372at2759"/>
<gene>
    <name evidence="2" type="ORF">CERSUDRAFT_119411</name>
</gene>
<feature type="compositionally biased region" description="Acidic residues" evidence="1">
    <location>
        <begin position="50"/>
        <end position="83"/>
    </location>
</feature>
<feature type="region of interest" description="Disordered" evidence="1">
    <location>
        <begin position="1"/>
        <end position="83"/>
    </location>
</feature>
<name>M2P8V6_CERS8</name>
<evidence type="ECO:0000313" key="3">
    <source>
        <dbReference type="Proteomes" id="UP000016930"/>
    </source>
</evidence>
<keyword evidence="3" id="KW-1185">Reference proteome</keyword>
<evidence type="ECO:0000313" key="2">
    <source>
        <dbReference type="EMBL" id="EMD31839.1"/>
    </source>
</evidence>
<evidence type="ECO:0000256" key="1">
    <source>
        <dbReference type="SAM" id="MobiDB-lite"/>
    </source>
</evidence>
<dbReference type="HOGENOM" id="CLU_1337356_0_0_1"/>
<accession>M2P8V6</accession>
<organism evidence="2 3">
    <name type="scientific">Ceriporiopsis subvermispora (strain B)</name>
    <name type="common">White-rot fungus</name>
    <name type="synonym">Gelatoporia subvermispora</name>
    <dbReference type="NCBI Taxonomy" id="914234"/>
    <lineage>
        <taxon>Eukaryota</taxon>
        <taxon>Fungi</taxon>
        <taxon>Dikarya</taxon>
        <taxon>Basidiomycota</taxon>
        <taxon>Agaricomycotina</taxon>
        <taxon>Agaricomycetes</taxon>
        <taxon>Polyporales</taxon>
        <taxon>Gelatoporiaceae</taxon>
        <taxon>Gelatoporia</taxon>
    </lineage>
</organism>
<sequence>MSGPNVQVVRGPQLSHMQPDHDLGYLENDAPSTYSSEFDDEVDLAHVVVEEPDDPVDSDYGSDDASEGSLDDTSDDSGADFEDDSDTIWVASTIRPVDLDYTIHKLLPQEEHDILDDFVVHLFTSAKGYWPSRLDVINDVKLASDILLLVVGSASPNIPLKPEWRILKNVAVLAEQDILRRLLGMSVLGKSFSKLRSLGFWYEGY</sequence>
<dbReference type="Proteomes" id="UP000016930">
    <property type="component" value="Unassembled WGS sequence"/>
</dbReference>